<proteinExistence type="predicted"/>
<evidence type="ECO:0000313" key="2">
    <source>
        <dbReference type="EMBL" id="GAA0184211.1"/>
    </source>
</evidence>
<evidence type="ECO:0000256" key="1">
    <source>
        <dbReference type="SAM" id="MobiDB-lite"/>
    </source>
</evidence>
<organism evidence="2 3">
    <name type="scientific">Lithospermum erythrorhizon</name>
    <name type="common">Purple gromwell</name>
    <name type="synonym">Lithospermum officinale var. erythrorhizon</name>
    <dbReference type="NCBI Taxonomy" id="34254"/>
    <lineage>
        <taxon>Eukaryota</taxon>
        <taxon>Viridiplantae</taxon>
        <taxon>Streptophyta</taxon>
        <taxon>Embryophyta</taxon>
        <taxon>Tracheophyta</taxon>
        <taxon>Spermatophyta</taxon>
        <taxon>Magnoliopsida</taxon>
        <taxon>eudicotyledons</taxon>
        <taxon>Gunneridae</taxon>
        <taxon>Pentapetalae</taxon>
        <taxon>asterids</taxon>
        <taxon>lamiids</taxon>
        <taxon>Boraginales</taxon>
        <taxon>Boraginaceae</taxon>
        <taxon>Boraginoideae</taxon>
        <taxon>Lithospermeae</taxon>
        <taxon>Lithospermum</taxon>
    </lineage>
</organism>
<name>A0AAV3RX38_LITER</name>
<dbReference type="EMBL" id="BAABME010011730">
    <property type="protein sequence ID" value="GAA0184211.1"/>
    <property type="molecule type" value="Genomic_DNA"/>
</dbReference>
<dbReference type="AlphaFoldDB" id="A0AAV3RX38"/>
<feature type="region of interest" description="Disordered" evidence="1">
    <location>
        <begin position="1"/>
        <end position="60"/>
    </location>
</feature>
<dbReference type="Proteomes" id="UP001454036">
    <property type="component" value="Unassembled WGS sequence"/>
</dbReference>
<keyword evidence="3" id="KW-1185">Reference proteome</keyword>
<accession>A0AAV3RX38</accession>
<feature type="compositionally biased region" description="Basic and acidic residues" evidence="1">
    <location>
        <begin position="43"/>
        <end position="60"/>
    </location>
</feature>
<sequence length="163" mass="18653">MTGDQKRARVCHQASVPPVNLGAANQETGRKRKGESEVSAMTNKEEDNTPKEKESLRKAVPHEEVECIPFNKKDQDKTFRVGTKLEKKHMSQLIELIREFADVFAWATEDMPGVDPEMALHRLYVDPLFHPTKQRKRTFSEEKNLAIREEVSNLLKAGAIREL</sequence>
<gene>
    <name evidence="2" type="ORF">LIER_31499</name>
</gene>
<protein>
    <submittedName>
        <fullName evidence="2">Uncharacterized protein</fullName>
    </submittedName>
</protein>
<reference evidence="2 3" key="1">
    <citation type="submission" date="2024-01" db="EMBL/GenBank/DDBJ databases">
        <title>The complete chloroplast genome sequence of Lithospermum erythrorhizon: insights into the phylogenetic relationship among Boraginaceae species and the maternal lineages of purple gromwells.</title>
        <authorList>
            <person name="Okada T."/>
            <person name="Watanabe K."/>
        </authorList>
    </citation>
    <scope>NUCLEOTIDE SEQUENCE [LARGE SCALE GENOMIC DNA]</scope>
</reference>
<comment type="caution">
    <text evidence="2">The sequence shown here is derived from an EMBL/GenBank/DDBJ whole genome shotgun (WGS) entry which is preliminary data.</text>
</comment>
<evidence type="ECO:0000313" key="3">
    <source>
        <dbReference type="Proteomes" id="UP001454036"/>
    </source>
</evidence>